<evidence type="ECO:0000256" key="2">
    <source>
        <dbReference type="ARBA" id="ARBA00022676"/>
    </source>
</evidence>
<dbReference type="PANTHER" id="PTHR14453">
    <property type="entry name" value="PARP/ZINC FINGER CCCH TYPE DOMAIN CONTAINING PROTEIN"/>
    <property type="match status" value="1"/>
</dbReference>
<dbReference type="InterPro" id="IPR043472">
    <property type="entry name" value="Macro_dom-like"/>
</dbReference>
<name>A0AAD8FL78_BIOPF</name>
<dbReference type="SUPFAM" id="SSF52949">
    <property type="entry name" value="Macro domain-like"/>
    <property type="match status" value="1"/>
</dbReference>
<dbReference type="GO" id="GO:0005737">
    <property type="term" value="C:cytoplasm"/>
    <property type="evidence" value="ECO:0007669"/>
    <property type="project" value="TreeGrafter"/>
</dbReference>
<evidence type="ECO:0000256" key="3">
    <source>
        <dbReference type="ARBA" id="ARBA00022679"/>
    </source>
</evidence>
<dbReference type="SMART" id="SM00506">
    <property type="entry name" value="A1pp"/>
    <property type="match status" value="1"/>
</dbReference>
<gene>
    <name evidence="7" type="ORF">Bpfe_002869</name>
</gene>
<feature type="domain" description="Macro" evidence="6">
    <location>
        <begin position="3"/>
        <end position="184"/>
    </location>
</feature>
<dbReference type="GO" id="GO:0010629">
    <property type="term" value="P:negative regulation of gene expression"/>
    <property type="evidence" value="ECO:0007669"/>
    <property type="project" value="TreeGrafter"/>
</dbReference>
<accession>A0AAD8FL78</accession>
<dbReference type="EMBL" id="JASAOG010000006">
    <property type="protein sequence ID" value="KAK0068028.1"/>
    <property type="molecule type" value="Genomic_DNA"/>
</dbReference>
<dbReference type="GO" id="GO:0005634">
    <property type="term" value="C:nucleus"/>
    <property type="evidence" value="ECO:0007669"/>
    <property type="project" value="UniProtKB-SubCell"/>
</dbReference>
<keyword evidence="3" id="KW-0808">Transferase</keyword>
<dbReference type="InterPro" id="IPR052056">
    <property type="entry name" value="Mono-ARTD/PARP"/>
</dbReference>
<evidence type="ECO:0000313" key="8">
    <source>
        <dbReference type="Proteomes" id="UP001233172"/>
    </source>
</evidence>
<evidence type="ECO:0000259" key="6">
    <source>
        <dbReference type="PROSITE" id="PS51154"/>
    </source>
</evidence>
<keyword evidence="4" id="KW-0520">NAD</keyword>
<dbReference type="AlphaFoldDB" id="A0AAD8FL78"/>
<comment type="subcellular location">
    <subcellularLocation>
        <location evidence="1">Nucleus</location>
    </subcellularLocation>
</comment>
<dbReference type="GO" id="GO:0003714">
    <property type="term" value="F:transcription corepressor activity"/>
    <property type="evidence" value="ECO:0007669"/>
    <property type="project" value="TreeGrafter"/>
</dbReference>
<sequence>MTFSEEKRMSSVQLKIELYQGDITDLKADALVSSVHRSKTLSRGPLSRHISQKAGPSLQNQLNEKIRGELQFKQIVICNPGALKNFNSVMLMCLYHWRDGNEVDLKHAIGDCLQIASNKKYRTIAFPALGMGGNQYPPFEVAMALLEAIITFVYDNPGTLLHTVYIALNDPDQDSIRTFVQCVMAFCRGIEAQMDLQRTEPGDEGSWLTISGQHLTELIRSKPARVSNSVSSRALSVINCLGDATVLYSNDVMTLTAQKTISLSEWSFRGEVKIYVPAALKKGWSVVKQKIKEKLS</sequence>
<organism evidence="7 8">
    <name type="scientific">Biomphalaria pfeifferi</name>
    <name type="common">Bloodfluke planorb</name>
    <name type="synonym">Freshwater snail</name>
    <dbReference type="NCBI Taxonomy" id="112525"/>
    <lineage>
        <taxon>Eukaryota</taxon>
        <taxon>Metazoa</taxon>
        <taxon>Spiralia</taxon>
        <taxon>Lophotrochozoa</taxon>
        <taxon>Mollusca</taxon>
        <taxon>Gastropoda</taxon>
        <taxon>Heterobranchia</taxon>
        <taxon>Euthyneura</taxon>
        <taxon>Panpulmonata</taxon>
        <taxon>Hygrophila</taxon>
        <taxon>Lymnaeoidea</taxon>
        <taxon>Planorbidae</taxon>
        <taxon>Biomphalaria</taxon>
    </lineage>
</organism>
<proteinExistence type="predicted"/>
<dbReference type="GO" id="GO:0016757">
    <property type="term" value="F:glycosyltransferase activity"/>
    <property type="evidence" value="ECO:0007669"/>
    <property type="project" value="UniProtKB-KW"/>
</dbReference>
<reference evidence="7" key="1">
    <citation type="journal article" date="2023" name="PLoS Negl. Trop. Dis.">
        <title>A genome sequence for Biomphalaria pfeifferi, the major vector snail for the human-infecting parasite Schistosoma mansoni.</title>
        <authorList>
            <person name="Bu L."/>
            <person name="Lu L."/>
            <person name="Laidemitt M.R."/>
            <person name="Zhang S.M."/>
            <person name="Mutuku M."/>
            <person name="Mkoji G."/>
            <person name="Steinauer M."/>
            <person name="Loker E.S."/>
        </authorList>
    </citation>
    <scope>NUCLEOTIDE SEQUENCE</scope>
    <source>
        <strain evidence="7">KasaAsao</strain>
    </source>
</reference>
<dbReference type="PROSITE" id="PS51154">
    <property type="entry name" value="MACRO"/>
    <property type="match status" value="1"/>
</dbReference>
<evidence type="ECO:0000313" key="7">
    <source>
        <dbReference type="EMBL" id="KAK0068028.1"/>
    </source>
</evidence>
<dbReference type="Gene3D" id="3.40.220.10">
    <property type="entry name" value="Leucine Aminopeptidase, subunit E, domain 1"/>
    <property type="match status" value="1"/>
</dbReference>
<dbReference type="PANTHER" id="PTHR14453:SF67">
    <property type="entry name" value="POLY [ADP-RIBOSE] POLYMERASE"/>
    <property type="match status" value="1"/>
</dbReference>
<reference evidence="7" key="2">
    <citation type="submission" date="2023-04" db="EMBL/GenBank/DDBJ databases">
        <authorList>
            <person name="Bu L."/>
            <person name="Lu L."/>
            <person name="Laidemitt M.R."/>
            <person name="Zhang S.M."/>
            <person name="Mutuku M."/>
            <person name="Mkoji G."/>
            <person name="Steinauer M."/>
            <person name="Loker E.S."/>
        </authorList>
    </citation>
    <scope>NUCLEOTIDE SEQUENCE</scope>
    <source>
        <strain evidence="7">KasaAsao</strain>
        <tissue evidence="7">Whole Snail</tissue>
    </source>
</reference>
<evidence type="ECO:0000256" key="5">
    <source>
        <dbReference type="ARBA" id="ARBA00023242"/>
    </source>
</evidence>
<protein>
    <submittedName>
        <fullName evidence="7">EF-hand calcium-binding domain-containing protein 10</fullName>
    </submittedName>
</protein>
<comment type="caution">
    <text evidence="7">The sequence shown here is derived from an EMBL/GenBank/DDBJ whole genome shotgun (WGS) entry which is preliminary data.</text>
</comment>
<keyword evidence="5" id="KW-0539">Nucleus</keyword>
<evidence type="ECO:0000256" key="1">
    <source>
        <dbReference type="ARBA" id="ARBA00004123"/>
    </source>
</evidence>
<dbReference type="Proteomes" id="UP001233172">
    <property type="component" value="Unassembled WGS sequence"/>
</dbReference>
<dbReference type="Pfam" id="PF01661">
    <property type="entry name" value="Macro"/>
    <property type="match status" value="1"/>
</dbReference>
<keyword evidence="2" id="KW-0328">Glycosyltransferase</keyword>
<dbReference type="InterPro" id="IPR002589">
    <property type="entry name" value="Macro_dom"/>
</dbReference>
<evidence type="ECO:0000256" key="4">
    <source>
        <dbReference type="ARBA" id="ARBA00023027"/>
    </source>
</evidence>
<keyword evidence="8" id="KW-1185">Reference proteome</keyword>